<dbReference type="PANTHER" id="PTHR22916:SF3">
    <property type="entry name" value="UDP-GLCNAC:BETAGAL BETA-1,3-N-ACETYLGLUCOSAMINYLTRANSFERASE-LIKE PROTEIN 1"/>
    <property type="match status" value="1"/>
</dbReference>
<evidence type="ECO:0000313" key="3">
    <source>
        <dbReference type="Proteomes" id="UP001596091"/>
    </source>
</evidence>
<dbReference type="InterPro" id="IPR029044">
    <property type="entry name" value="Nucleotide-diphossugar_trans"/>
</dbReference>
<proteinExistence type="predicted"/>
<dbReference type="Gene3D" id="3.90.550.10">
    <property type="entry name" value="Spore Coat Polysaccharide Biosynthesis Protein SpsA, Chain A"/>
    <property type="match status" value="1"/>
</dbReference>
<dbReference type="RefSeq" id="WP_263340708.1">
    <property type="nucleotide sequence ID" value="NZ_JAGSYH010000006.1"/>
</dbReference>
<organism evidence="2 3">
    <name type="scientific">Acidicapsa dinghuensis</name>
    <dbReference type="NCBI Taxonomy" id="2218256"/>
    <lineage>
        <taxon>Bacteria</taxon>
        <taxon>Pseudomonadati</taxon>
        <taxon>Acidobacteriota</taxon>
        <taxon>Terriglobia</taxon>
        <taxon>Terriglobales</taxon>
        <taxon>Acidobacteriaceae</taxon>
        <taxon>Acidicapsa</taxon>
    </lineage>
</organism>
<gene>
    <name evidence="2" type="ORF">ACFPT7_17810</name>
</gene>
<accession>A0ABW1EK69</accession>
<dbReference type="SUPFAM" id="SSF53448">
    <property type="entry name" value="Nucleotide-diphospho-sugar transferases"/>
    <property type="match status" value="1"/>
</dbReference>
<dbReference type="Pfam" id="PF00535">
    <property type="entry name" value="Glycos_transf_2"/>
    <property type="match status" value="1"/>
</dbReference>
<sequence>MHEAPLVSILVNNYNYGRFLSEAIDSALAQTYANIEVVVVDDGSTDNSAEVLATYGDRIRLVAKENGGQSSAFNAGFQVSRGPLICFLDSDDIFEPHKVARIVEIFAGDSEIGWCFDRARHFEDTTKEWFPWTANVHKGKIDARGIVANGHAPYVFTSTSGLSFRRETLGHILPMPETLRIKSGISSDNYLKFAAYSLSSGWLVSEPLTLQRIHRSNAYTRRVSDKARIVGLSDILLGMCLSREFRILQHLGTKIFAHGLGKLWATGGLELEHREIAGTFLKSLSPQLRIEAILRAMWWGASEKFRRQSWDH</sequence>
<evidence type="ECO:0000313" key="2">
    <source>
        <dbReference type="EMBL" id="MFC5864167.1"/>
    </source>
</evidence>
<protein>
    <submittedName>
        <fullName evidence="2">Glycosyltransferase family 2 protein</fullName>
    </submittedName>
</protein>
<comment type="caution">
    <text evidence="2">The sequence shown here is derived from an EMBL/GenBank/DDBJ whole genome shotgun (WGS) entry which is preliminary data.</text>
</comment>
<dbReference type="InterPro" id="IPR001173">
    <property type="entry name" value="Glyco_trans_2-like"/>
</dbReference>
<dbReference type="CDD" id="cd00761">
    <property type="entry name" value="Glyco_tranf_GTA_type"/>
    <property type="match status" value="1"/>
</dbReference>
<evidence type="ECO:0000259" key="1">
    <source>
        <dbReference type="Pfam" id="PF00535"/>
    </source>
</evidence>
<dbReference type="EMBL" id="JBHSPH010000008">
    <property type="protein sequence ID" value="MFC5864167.1"/>
    <property type="molecule type" value="Genomic_DNA"/>
</dbReference>
<dbReference type="PANTHER" id="PTHR22916">
    <property type="entry name" value="GLYCOSYLTRANSFERASE"/>
    <property type="match status" value="1"/>
</dbReference>
<name>A0ABW1EK69_9BACT</name>
<reference evidence="3" key="1">
    <citation type="journal article" date="2019" name="Int. J. Syst. Evol. Microbiol.">
        <title>The Global Catalogue of Microorganisms (GCM) 10K type strain sequencing project: providing services to taxonomists for standard genome sequencing and annotation.</title>
        <authorList>
            <consortium name="The Broad Institute Genomics Platform"/>
            <consortium name="The Broad Institute Genome Sequencing Center for Infectious Disease"/>
            <person name="Wu L."/>
            <person name="Ma J."/>
        </authorList>
    </citation>
    <scope>NUCLEOTIDE SEQUENCE [LARGE SCALE GENOMIC DNA]</scope>
    <source>
        <strain evidence="3">JCM 4087</strain>
    </source>
</reference>
<dbReference type="Proteomes" id="UP001596091">
    <property type="component" value="Unassembled WGS sequence"/>
</dbReference>
<feature type="domain" description="Glycosyltransferase 2-like" evidence="1">
    <location>
        <begin position="8"/>
        <end position="157"/>
    </location>
</feature>
<keyword evidence="3" id="KW-1185">Reference proteome</keyword>